<dbReference type="PANTHER" id="PTHR45870:SF2">
    <property type="entry name" value="TUBULIN MONOGLYCYLASE TTLL3"/>
    <property type="match status" value="1"/>
</dbReference>
<comment type="subcellular location">
    <subcellularLocation>
        <location evidence="1">Cytoplasm</location>
    </subcellularLocation>
</comment>
<dbReference type="GO" id="GO:0005930">
    <property type="term" value="C:axoneme"/>
    <property type="evidence" value="ECO:0007669"/>
    <property type="project" value="TreeGrafter"/>
</dbReference>
<dbReference type="Gene3D" id="3.30.470.20">
    <property type="entry name" value="ATP-grasp fold, B domain"/>
    <property type="match status" value="1"/>
</dbReference>
<name>A0A7E5WDS8_TRINI</name>
<evidence type="ECO:0000313" key="10">
    <source>
        <dbReference type="RefSeq" id="XP_026738586.1"/>
    </source>
</evidence>
<dbReference type="AlphaFoldDB" id="A0A7E5WDS8"/>
<dbReference type="RefSeq" id="XP_026738586.1">
    <property type="nucleotide sequence ID" value="XM_026882785.1"/>
</dbReference>
<dbReference type="RefSeq" id="XP_026738584.1">
    <property type="nucleotide sequence ID" value="XM_026882783.1"/>
</dbReference>
<dbReference type="RefSeq" id="XP_026738587.1">
    <property type="nucleotide sequence ID" value="XM_026882786.1"/>
</dbReference>
<organism evidence="7 11">
    <name type="scientific">Trichoplusia ni</name>
    <name type="common">Cabbage looper</name>
    <dbReference type="NCBI Taxonomy" id="7111"/>
    <lineage>
        <taxon>Eukaryota</taxon>
        <taxon>Metazoa</taxon>
        <taxon>Ecdysozoa</taxon>
        <taxon>Arthropoda</taxon>
        <taxon>Hexapoda</taxon>
        <taxon>Insecta</taxon>
        <taxon>Pterygota</taxon>
        <taxon>Neoptera</taxon>
        <taxon>Endopterygota</taxon>
        <taxon>Lepidoptera</taxon>
        <taxon>Glossata</taxon>
        <taxon>Ditrysia</taxon>
        <taxon>Noctuoidea</taxon>
        <taxon>Noctuidae</taxon>
        <taxon>Plusiinae</taxon>
        <taxon>Trichoplusia</taxon>
    </lineage>
</organism>
<keyword evidence="7" id="KW-1185">Reference proteome</keyword>
<dbReference type="OrthoDB" id="202825at2759"/>
<evidence type="ECO:0000256" key="2">
    <source>
        <dbReference type="ARBA" id="ARBA00022490"/>
    </source>
</evidence>
<dbReference type="Pfam" id="PF03133">
    <property type="entry name" value="TTL"/>
    <property type="match status" value="1"/>
</dbReference>
<dbReference type="InterPro" id="IPR004344">
    <property type="entry name" value="TTL/TTLL_fam"/>
</dbReference>
<evidence type="ECO:0000256" key="1">
    <source>
        <dbReference type="ARBA" id="ARBA00004496"/>
    </source>
</evidence>
<evidence type="ECO:0000256" key="4">
    <source>
        <dbReference type="ARBA" id="ARBA00022741"/>
    </source>
</evidence>
<dbReference type="GO" id="GO:0003341">
    <property type="term" value="P:cilium movement"/>
    <property type="evidence" value="ECO:0007669"/>
    <property type="project" value="TreeGrafter"/>
</dbReference>
<proteinExistence type="predicted"/>
<dbReference type="Proteomes" id="UP000322000">
    <property type="component" value="Chromosome 15"/>
</dbReference>
<evidence type="ECO:0000313" key="7">
    <source>
        <dbReference type="Proteomes" id="UP000322000"/>
    </source>
</evidence>
<feature type="region of interest" description="Disordered" evidence="6">
    <location>
        <begin position="1"/>
        <end position="24"/>
    </location>
</feature>
<gene>
    <name evidence="8 9 10 11" type="primary">LOC113501574</name>
</gene>
<reference evidence="8 9" key="1">
    <citation type="submission" date="2025-04" db="UniProtKB">
        <authorList>
            <consortium name="RefSeq"/>
        </authorList>
    </citation>
    <scope>IDENTIFICATION</scope>
</reference>
<dbReference type="SUPFAM" id="SSF56059">
    <property type="entry name" value="Glutathione synthetase ATP-binding domain-like"/>
    <property type="match status" value="1"/>
</dbReference>
<dbReference type="GO" id="GO:0005524">
    <property type="term" value="F:ATP binding"/>
    <property type="evidence" value="ECO:0007669"/>
    <property type="project" value="UniProtKB-KW"/>
</dbReference>
<evidence type="ECO:0000256" key="3">
    <source>
        <dbReference type="ARBA" id="ARBA00022598"/>
    </source>
</evidence>
<evidence type="ECO:0000313" key="8">
    <source>
        <dbReference type="RefSeq" id="XP_026738583.1"/>
    </source>
</evidence>
<dbReference type="InterPro" id="IPR051437">
    <property type="entry name" value="TTLL_monoglycylase"/>
</dbReference>
<dbReference type="KEGG" id="tnl:113501574"/>
<keyword evidence="3" id="KW-0436">Ligase</keyword>
<dbReference type="PANTHER" id="PTHR45870">
    <property type="entry name" value="TUBULIN MONOGLYCYLASE TTLL3"/>
    <property type="match status" value="1"/>
</dbReference>
<keyword evidence="5" id="KW-0067">ATP-binding</keyword>
<dbReference type="GO" id="GO:0015630">
    <property type="term" value="C:microtubule cytoskeleton"/>
    <property type="evidence" value="ECO:0007669"/>
    <property type="project" value="TreeGrafter"/>
</dbReference>
<sequence>MPARKKKTLKKKKKVLATKSSNNKKTKKYEAISGTFSSVFKKTLRKKHKKSNLKKIKCESRFDLHNNSIKVTEIIKTTKTMPNSHPYRHGSDGLSPKEKSYVICSCQARSNRYVTLKTLATQAIREGKIFSVYGACNAVRLALLERGWVEKIPPNRMNLAKIRNGVYTSKPEVHGELERLLLSNLVEKYPPNFIWRTREELRDTTIDMNRENSIIVNKLKSDVQWTSKQGLCSSMKRNYWFYIEDVAEVIGPRTYNTYDSGEIEGFVNDFKITACTSLLKWILSMVANDRPVFVETGKISLNVVLFALNRCKEYLFRKQHKDIDRSVTNVSSGQWNAFLKKYYRVIARDDVFQVDTENKLPLYLSYAKFLLKEIHRYRPQLSCEGCHNIWIIKPAHNSRGRGIRMASRLAIITNLLSKANAKYVIQKYIEEPLLIHETKFDIRQYCLVTSTYPLVIWMYKDCYLKFSSQKYNLKNYHESIHLTNNAVQRKYTNCAGRHEELPTANMWDSDKYKDYLNRIDKGKVWDKIIYPGMKKTIIGIMLSCQDSLSVCKNRFELYGCDFILDKEYKPWLIEINASPDLNHTTPVTAKICPAVLHDIIKVVIDRANNSKSPTGKFECIYRQPMTTPRYGGALDLFVRGISLPSEYFYKGNIEIKESYDDDVDIEKEKNIQAILEKIKQQSFDTDIIMKEPDDDSEAVFVKKEQETNTLIRGSRSEYELHVAASVITGQLDELMERVTSEHSVVKAKLKASLSPKSLIAKLKPALSAKSISDFKPLLQSSLGKAESNDVVYNQRSFNFSHLDDGPVGKASDVDVDKSPKSIFKSLKQVEPLKLLSKQESIENAGSSSMSEDMIAATSKLINFINRKEKEYFNGFR</sequence>
<dbReference type="GO" id="GO:0060271">
    <property type="term" value="P:cilium assembly"/>
    <property type="evidence" value="ECO:0007669"/>
    <property type="project" value="TreeGrafter"/>
</dbReference>
<dbReference type="PROSITE" id="PS51221">
    <property type="entry name" value="TTL"/>
    <property type="match status" value="1"/>
</dbReference>
<dbReference type="GO" id="GO:0070736">
    <property type="term" value="F:protein-glycine ligase activity, initiating"/>
    <property type="evidence" value="ECO:0007669"/>
    <property type="project" value="TreeGrafter"/>
</dbReference>
<evidence type="ECO:0000256" key="5">
    <source>
        <dbReference type="ARBA" id="ARBA00022840"/>
    </source>
</evidence>
<keyword evidence="4" id="KW-0547">Nucleotide-binding</keyword>
<keyword evidence="2" id="KW-0963">Cytoplasm</keyword>
<dbReference type="GeneID" id="113501574"/>
<accession>A0A7E5WDS8</accession>
<evidence type="ECO:0000313" key="11">
    <source>
        <dbReference type="RefSeq" id="XP_026738587.1"/>
    </source>
</evidence>
<dbReference type="RefSeq" id="XP_026738583.1">
    <property type="nucleotide sequence ID" value="XM_026882782.1"/>
</dbReference>
<evidence type="ECO:0000313" key="9">
    <source>
        <dbReference type="RefSeq" id="XP_026738584.1"/>
    </source>
</evidence>
<evidence type="ECO:0000256" key="6">
    <source>
        <dbReference type="SAM" id="MobiDB-lite"/>
    </source>
</evidence>
<protein>
    <submittedName>
        <fullName evidence="8 9">Tubulin glycylase 3A-like isoform X1</fullName>
    </submittedName>
</protein>